<proteinExistence type="predicted"/>
<dbReference type="AlphaFoldDB" id="A0A835HCV8"/>
<keyword evidence="3" id="KW-1185">Reference proteome</keyword>
<evidence type="ECO:0000313" key="2">
    <source>
        <dbReference type="EMBL" id="KAF9597541.1"/>
    </source>
</evidence>
<feature type="non-terminal residue" evidence="2">
    <location>
        <position position="1"/>
    </location>
</feature>
<dbReference type="EMBL" id="JADFTS010000007">
    <property type="protein sequence ID" value="KAF9597541.1"/>
    <property type="molecule type" value="Genomic_DNA"/>
</dbReference>
<dbReference type="Gene3D" id="3.40.50.720">
    <property type="entry name" value="NAD(P)-binding Rossmann-like Domain"/>
    <property type="match status" value="1"/>
</dbReference>
<evidence type="ECO:0000259" key="1">
    <source>
        <dbReference type="Pfam" id="PF08547"/>
    </source>
</evidence>
<evidence type="ECO:0000313" key="3">
    <source>
        <dbReference type="Proteomes" id="UP000631114"/>
    </source>
</evidence>
<dbReference type="GO" id="GO:0009570">
    <property type="term" value="C:chloroplast stroma"/>
    <property type="evidence" value="ECO:0007669"/>
    <property type="project" value="TreeGrafter"/>
</dbReference>
<dbReference type="Proteomes" id="UP000631114">
    <property type="component" value="Unassembled WGS sequence"/>
</dbReference>
<dbReference type="PANTHER" id="PTHR13194:SF19">
    <property type="entry name" value="NAD(P)-BINDING ROSSMANN-FOLD SUPERFAMILY PROTEIN"/>
    <property type="match status" value="1"/>
</dbReference>
<gene>
    <name evidence="2" type="ORF">IFM89_019501</name>
</gene>
<comment type="caution">
    <text evidence="2">The sequence shown here is derived from an EMBL/GenBank/DDBJ whole genome shotgun (WGS) entry which is preliminary data.</text>
</comment>
<organism evidence="2 3">
    <name type="scientific">Coptis chinensis</name>
    <dbReference type="NCBI Taxonomy" id="261450"/>
    <lineage>
        <taxon>Eukaryota</taxon>
        <taxon>Viridiplantae</taxon>
        <taxon>Streptophyta</taxon>
        <taxon>Embryophyta</taxon>
        <taxon>Tracheophyta</taxon>
        <taxon>Spermatophyta</taxon>
        <taxon>Magnoliopsida</taxon>
        <taxon>Ranunculales</taxon>
        <taxon>Ranunculaceae</taxon>
        <taxon>Coptidoideae</taxon>
        <taxon>Coptis</taxon>
    </lineage>
</organism>
<sequence length="188" mass="20161">VRNEEKTKGMLGPDLDMIIGDITKESTLTPEYFKGVKKVINAVSVIVGPKEGDTPDRQKYSQGIKFFKLEIKGDSPEMVEYIGMQNVINAVKKSVGLQNGKLLFRFQDNLSVDLPWGVLDDVVMGGVSESTFQVEPTGSESGGPTGIFKGVVSTANNGGFTSIITKTSVDNIDCNGVMPLVLLAPVSC</sequence>
<dbReference type="GO" id="GO:0010257">
    <property type="term" value="P:NADH dehydrogenase complex assembly"/>
    <property type="evidence" value="ECO:0007669"/>
    <property type="project" value="TreeGrafter"/>
</dbReference>
<accession>A0A835HCV8</accession>
<dbReference type="InterPro" id="IPR039131">
    <property type="entry name" value="NDUFAF1"/>
</dbReference>
<dbReference type="PANTHER" id="PTHR13194">
    <property type="entry name" value="COMPLEX I INTERMEDIATE-ASSOCIATED PROTEIN 30"/>
    <property type="match status" value="1"/>
</dbReference>
<protein>
    <recommendedName>
        <fullName evidence="1">NADH:ubiquinone oxidoreductase intermediate-associated protein 30 domain-containing protein</fullName>
    </recommendedName>
</protein>
<feature type="domain" description="NADH:ubiquinone oxidoreductase intermediate-associated protein 30" evidence="1">
    <location>
        <begin position="106"/>
        <end position="180"/>
    </location>
</feature>
<dbReference type="InterPro" id="IPR013857">
    <property type="entry name" value="NADH-UbQ_OxRdtase-assoc_prot30"/>
</dbReference>
<dbReference type="OrthoDB" id="426386at2759"/>
<name>A0A835HCV8_9MAGN</name>
<dbReference type="GO" id="GO:0051082">
    <property type="term" value="F:unfolded protein binding"/>
    <property type="evidence" value="ECO:0007669"/>
    <property type="project" value="TreeGrafter"/>
</dbReference>
<reference evidence="2 3" key="1">
    <citation type="submission" date="2020-10" db="EMBL/GenBank/DDBJ databases">
        <title>The Coptis chinensis genome and diversification of protoberbering-type alkaloids.</title>
        <authorList>
            <person name="Wang B."/>
            <person name="Shu S."/>
            <person name="Song C."/>
            <person name="Liu Y."/>
        </authorList>
    </citation>
    <scope>NUCLEOTIDE SEQUENCE [LARGE SCALE GENOMIC DNA]</scope>
    <source>
        <strain evidence="2">HL-2020</strain>
        <tissue evidence="2">Leaf</tissue>
    </source>
</reference>
<dbReference type="Pfam" id="PF08547">
    <property type="entry name" value="CIA30"/>
    <property type="match status" value="1"/>
</dbReference>